<protein>
    <submittedName>
        <fullName evidence="2">Uncharacterized protein</fullName>
    </submittedName>
</protein>
<accession>A0A843VBW1</accession>
<proteinExistence type="predicted"/>
<evidence type="ECO:0000313" key="2">
    <source>
        <dbReference type="EMBL" id="MQL92676.1"/>
    </source>
</evidence>
<reference evidence="2" key="1">
    <citation type="submission" date="2017-07" db="EMBL/GenBank/DDBJ databases">
        <title>Taro Niue Genome Assembly and Annotation.</title>
        <authorList>
            <person name="Atibalentja N."/>
            <person name="Keating K."/>
            <person name="Fields C.J."/>
        </authorList>
    </citation>
    <scope>NUCLEOTIDE SEQUENCE</scope>
    <source>
        <strain evidence="2">Niue_2</strain>
        <tissue evidence="2">Leaf</tissue>
    </source>
</reference>
<feature type="region of interest" description="Disordered" evidence="1">
    <location>
        <begin position="39"/>
        <end position="66"/>
    </location>
</feature>
<dbReference type="AlphaFoldDB" id="A0A843VBW1"/>
<name>A0A843VBW1_COLES</name>
<dbReference type="EMBL" id="NMUH01001474">
    <property type="protein sequence ID" value="MQL92676.1"/>
    <property type="molecule type" value="Genomic_DNA"/>
</dbReference>
<keyword evidence="3" id="KW-1185">Reference proteome</keyword>
<sequence>MVLPFTTQNPETSSASFSLSLSLSFCPLSVSIKASTRLLSSAPPHPPRIAPPSGTRRRHPSTPLPPLGFAGCSRGTTLLSPQRAIPGAPKGLLTSADCSLIEPTWKFFWRCWAPATKDVGAA</sequence>
<dbReference type="Proteomes" id="UP000652761">
    <property type="component" value="Unassembled WGS sequence"/>
</dbReference>
<comment type="caution">
    <text evidence="2">The sequence shown here is derived from an EMBL/GenBank/DDBJ whole genome shotgun (WGS) entry which is preliminary data.</text>
</comment>
<evidence type="ECO:0000256" key="1">
    <source>
        <dbReference type="SAM" id="MobiDB-lite"/>
    </source>
</evidence>
<organism evidence="2 3">
    <name type="scientific">Colocasia esculenta</name>
    <name type="common">Wild taro</name>
    <name type="synonym">Arum esculentum</name>
    <dbReference type="NCBI Taxonomy" id="4460"/>
    <lineage>
        <taxon>Eukaryota</taxon>
        <taxon>Viridiplantae</taxon>
        <taxon>Streptophyta</taxon>
        <taxon>Embryophyta</taxon>
        <taxon>Tracheophyta</taxon>
        <taxon>Spermatophyta</taxon>
        <taxon>Magnoliopsida</taxon>
        <taxon>Liliopsida</taxon>
        <taxon>Araceae</taxon>
        <taxon>Aroideae</taxon>
        <taxon>Colocasieae</taxon>
        <taxon>Colocasia</taxon>
    </lineage>
</organism>
<gene>
    <name evidence="2" type="ORF">Taro_025311</name>
</gene>
<evidence type="ECO:0000313" key="3">
    <source>
        <dbReference type="Proteomes" id="UP000652761"/>
    </source>
</evidence>